<reference evidence="2 3" key="1">
    <citation type="journal article" date="2014" name="PLoS ONE">
        <title>Global Analysis of Gene Expression Profiles in Physic Nut (Jatropha curcas L.) Seedlings Exposed to Salt Stress.</title>
        <authorList>
            <person name="Zhang L."/>
            <person name="Zhang C."/>
            <person name="Wu P."/>
            <person name="Chen Y."/>
            <person name="Li M."/>
            <person name="Jiang H."/>
            <person name="Wu G."/>
        </authorList>
    </citation>
    <scope>NUCLEOTIDE SEQUENCE [LARGE SCALE GENOMIC DNA]</scope>
    <source>
        <strain evidence="3">cv. GZQX0401</strain>
        <tissue evidence="2">Young leaves</tissue>
    </source>
</reference>
<keyword evidence="3" id="KW-1185">Reference proteome</keyword>
<name>A0A067L7F2_JATCU</name>
<feature type="region of interest" description="Disordered" evidence="1">
    <location>
        <begin position="59"/>
        <end position="84"/>
    </location>
</feature>
<protein>
    <submittedName>
        <fullName evidence="2">Uncharacterized protein</fullName>
    </submittedName>
</protein>
<proteinExistence type="predicted"/>
<evidence type="ECO:0000313" key="2">
    <source>
        <dbReference type="EMBL" id="KDP40435.1"/>
    </source>
</evidence>
<dbReference type="Proteomes" id="UP000027138">
    <property type="component" value="Unassembled WGS sequence"/>
</dbReference>
<evidence type="ECO:0000313" key="3">
    <source>
        <dbReference type="Proteomes" id="UP000027138"/>
    </source>
</evidence>
<dbReference type="EMBL" id="KK914329">
    <property type="protein sequence ID" value="KDP40435.1"/>
    <property type="molecule type" value="Genomic_DNA"/>
</dbReference>
<sequence length="111" mass="12984">MLNRMEKDLIEEHNRELDEIIKHGKAVAAHTQSLFESMENVKSVNKNRLATLKVKTTSYTPTSEKPKRVKHTARRHRVHGRKPPLYPSFTDLRVLLKLHLHRTSEVLKDLN</sequence>
<organism evidence="2 3">
    <name type="scientific">Jatropha curcas</name>
    <name type="common">Barbados nut</name>
    <dbReference type="NCBI Taxonomy" id="180498"/>
    <lineage>
        <taxon>Eukaryota</taxon>
        <taxon>Viridiplantae</taxon>
        <taxon>Streptophyta</taxon>
        <taxon>Embryophyta</taxon>
        <taxon>Tracheophyta</taxon>
        <taxon>Spermatophyta</taxon>
        <taxon>Magnoliopsida</taxon>
        <taxon>eudicotyledons</taxon>
        <taxon>Gunneridae</taxon>
        <taxon>Pentapetalae</taxon>
        <taxon>rosids</taxon>
        <taxon>fabids</taxon>
        <taxon>Malpighiales</taxon>
        <taxon>Euphorbiaceae</taxon>
        <taxon>Crotonoideae</taxon>
        <taxon>Jatropheae</taxon>
        <taxon>Jatropha</taxon>
    </lineage>
</organism>
<feature type="compositionally biased region" description="Basic residues" evidence="1">
    <location>
        <begin position="67"/>
        <end position="82"/>
    </location>
</feature>
<dbReference type="AlphaFoldDB" id="A0A067L7F2"/>
<gene>
    <name evidence="2" type="ORF">JCGZ_03850</name>
</gene>
<accession>A0A067L7F2</accession>
<evidence type="ECO:0000256" key="1">
    <source>
        <dbReference type="SAM" id="MobiDB-lite"/>
    </source>
</evidence>